<proteinExistence type="predicted"/>
<protein>
    <submittedName>
        <fullName evidence="1">Uncharacterized protein</fullName>
    </submittedName>
</protein>
<sequence>MSHKFEWFKPSPFFAYSEFKWDVFNKEQGKLKSIVPFYYNLPKGMFTKFLVKYINWMKKNGTYEELIAISQECYDGEDNYPDWLYYELSIINPNEGFTYFNYINIFSKAVLDTYKTHHIVYEDIKPEDRLRSELKERLLSICTNLDALEDSDIKDLQTCLSRFVS</sequence>
<reference evidence="2" key="1">
    <citation type="submission" date="2016-03" db="EMBL/GenBank/DDBJ databases">
        <title>Characterization of Acinetobacter baumannii phage vB_AbaM_ME3.</title>
        <authorList>
            <person name="Buttimer C.T.H."/>
            <person name="Elbreki M."/>
            <person name="Coffey A."/>
        </authorList>
    </citation>
    <scope>NUCLEOTIDE SEQUENCE [LARGE SCALE GENOMIC DNA]</scope>
</reference>
<gene>
    <name evidence="1" type="ORF">ME3_319</name>
</gene>
<keyword evidence="2" id="KW-1185">Reference proteome</keyword>
<evidence type="ECO:0000313" key="1">
    <source>
        <dbReference type="EMBL" id="AND75480.1"/>
    </source>
</evidence>
<organism evidence="1 2">
    <name type="scientific">Acinetobacter phage vB_AbaM_ME3</name>
    <dbReference type="NCBI Taxonomy" id="1837876"/>
    <lineage>
        <taxon>Viruses</taxon>
        <taxon>Duplodnaviria</taxon>
        <taxon>Heunggongvirae</taxon>
        <taxon>Uroviricota</taxon>
        <taxon>Caudoviricetes</taxon>
        <taxon>Metrivirus</taxon>
        <taxon>Metrivirus ME3</taxon>
    </lineage>
</organism>
<accession>A0A172Q0U0</accession>
<dbReference type="EMBL" id="KU935715">
    <property type="protein sequence ID" value="AND75480.1"/>
    <property type="molecule type" value="Genomic_DNA"/>
</dbReference>
<evidence type="ECO:0000313" key="2">
    <source>
        <dbReference type="Proteomes" id="UP000225947"/>
    </source>
</evidence>
<dbReference type="Proteomes" id="UP000225947">
    <property type="component" value="Segment"/>
</dbReference>
<name>A0A172Q0U0_9CAUD</name>